<dbReference type="SUPFAM" id="SSF52799">
    <property type="entry name" value="(Phosphotyrosine protein) phosphatases II"/>
    <property type="match status" value="1"/>
</dbReference>
<dbReference type="InterPro" id="IPR000387">
    <property type="entry name" value="Tyr_Pase_dom"/>
</dbReference>
<name>A0ABR7RK37_9PROT</name>
<evidence type="ECO:0000313" key="4">
    <source>
        <dbReference type="Proteomes" id="UP000626026"/>
    </source>
</evidence>
<dbReference type="EMBL" id="JACTVA010000011">
    <property type="protein sequence ID" value="MBC9206940.1"/>
    <property type="molecule type" value="Genomic_DNA"/>
</dbReference>
<dbReference type="Pfam" id="PF22784">
    <property type="entry name" value="PTP-SAK"/>
    <property type="match status" value="1"/>
</dbReference>
<dbReference type="InterPro" id="IPR029021">
    <property type="entry name" value="Prot-tyrosine_phosphatase-like"/>
</dbReference>
<dbReference type="InterPro" id="IPR057023">
    <property type="entry name" value="PTP-SAK"/>
</dbReference>
<organism evidence="3 4">
    <name type="scientific">Teichococcus aerophilus</name>
    <dbReference type="NCBI Taxonomy" id="1224513"/>
    <lineage>
        <taxon>Bacteria</taxon>
        <taxon>Pseudomonadati</taxon>
        <taxon>Pseudomonadota</taxon>
        <taxon>Alphaproteobacteria</taxon>
        <taxon>Acetobacterales</taxon>
        <taxon>Roseomonadaceae</taxon>
        <taxon>Roseomonas</taxon>
    </lineage>
</organism>
<proteinExistence type="predicted"/>
<evidence type="ECO:0000259" key="2">
    <source>
        <dbReference type="PROSITE" id="PS50056"/>
    </source>
</evidence>
<dbReference type="RefSeq" id="WP_187784110.1">
    <property type="nucleotide sequence ID" value="NZ_JACTVA010000011.1"/>
</dbReference>
<dbReference type="Proteomes" id="UP000626026">
    <property type="component" value="Unassembled WGS sequence"/>
</dbReference>
<feature type="domain" description="Tyrosine specific protein phosphatases" evidence="2">
    <location>
        <begin position="55"/>
        <end position="121"/>
    </location>
</feature>
<dbReference type="PROSITE" id="PS50056">
    <property type="entry name" value="TYR_PHOSPHATASE_2"/>
    <property type="match status" value="1"/>
</dbReference>
<sequence>MPLPLPGGGTAWVGGGPFEACPPAVFGVCLEARASNAAQSQLLLPIPDFGLPELLPLRAALATILAELPHGPVYIGCRAGLGRTGTVMACLVRLSGIAEDPVTWVRRHYDSRAIETAAQEEFARHAVLHAGG</sequence>
<comment type="caution">
    <text evidence="3">The sequence shown here is derived from an EMBL/GenBank/DDBJ whole genome shotgun (WGS) entry which is preliminary data.</text>
</comment>
<evidence type="ECO:0000313" key="3">
    <source>
        <dbReference type="EMBL" id="MBC9206940.1"/>
    </source>
</evidence>
<gene>
    <name evidence="3" type="ORF">IBL26_08850</name>
</gene>
<evidence type="ECO:0000256" key="1">
    <source>
        <dbReference type="ARBA" id="ARBA00022801"/>
    </source>
</evidence>
<reference evidence="3 4" key="1">
    <citation type="journal article" date="2013" name="Int. J. Syst. Evol. Microbiol.">
        <title>Roseomonas aerophila sp. nov., isolated from air.</title>
        <authorList>
            <person name="Kim S.J."/>
            <person name="Weon H.Y."/>
            <person name="Ahn J.H."/>
            <person name="Hong S.B."/>
            <person name="Seok S.J."/>
            <person name="Whang K.S."/>
            <person name="Kwon S.W."/>
        </authorList>
    </citation>
    <scope>NUCLEOTIDE SEQUENCE [LARGE SCALE GENOMIC DNA]</scope>
    <source>
        <strain evidence="3 4">NBRC 108923</strain>
    </source>
</reference>
<accession>A0ABR7RK37</accession>
<dbReference type="Gene3D" id="3.90.190.10">
    <property type="entry name" value="Protein tyrosine phosphatase superfamily"/>
    <property type="match status" value="1"/>
</dbReference>
<protein>
    <recommendedName>
        <fullName evidence="2">Tyrosine specific protein phosphatases domain-containing protein</fullName>
    </recommendedName>
</protein>
<keyword evidence="4" id="KW-1185">Reference proteome</keyword>
<keyword evidence="1" id="KW-0378">Hydrolase</keyword>